<dbReference type="AlphaFoldDB" id="A0A8S1RT44"/>
<sequence>MVQYVNQQLGLVQYQQDIEEVQEYMKKQIQFLIYKLKQQQKKQINFKFLYFR</sequence>
<gene>
    <name evidence="1" type="ORF">PSON_ATCC_30995.1.T2960011</name>
</gene>
<proteinExistence type="predicted"/>
<dbReference type="EMBL" id="CAJJDN010000296">
    <property type="protein sequence ID" value="CAD8130513.1"/>
    <property type="molecule type" value="Genomic_DNA"/>
</dbReference>
<evidence type="ECO:0000313" key="1">
    <source>
        <dbReference type="EMBL" id="CAD8130513.1"/>
    </source>
</evidence>
<keyword evidence="2" id="KW-1185">Reference proteome</keyword>
<name>A0A8S1RT44_9CILI</name>
<organism evidence="1 2">
    <name type="scientific">Paramecium sonneborni</name>
    <dbReference type="NCBI Taxonomy" id="65129"/>
    <lineage>
        <taxon>Eukaryota</taxon>
        <taxon>Sar</taxon>
        <taxon>Alveolata</taxon>
        <taxon>Ciliophora</taxon>
        <taxon>Intramacronucleata</taxon>
        <taxon>Oligohymenophorea</taxon>
        <taxon>Peniculida</taxon>
        <taxon>Parameciidae</taxon>
        <taxon>Paramecium</taxon>
    </lineage>
</organism>
<dbReference type="Proteomes" id="UP000692954">
    <property type="component" value="Unassembled WGS sequence"/>
</dbReference>
<reference evidence="1" key="1">
    <citation type="submission" date="2021-01" db="EMBL/GenBank/DDBJ databases">
        <authorList>
            <consortium name="Genoscope - CEA"/>
            <person name="William W."/>
        </authorList>
    </citation>
    <scope>NUCLEOTIDE SEQUENCE</scope>
</reference>
<accession>A0A8S1RT44</accession>
<comment type="caution">
    <text evidence="1">The sequence shown here is derived from an EMBL/GenBank/DDBJ whole genome shotgun (WGS) entry which is preliminary data.</text>
</comment>
<evidence type="ECO:0000313" key="2">
    <source>
        <dbReference type="Proteomes" id="UP000692954"/>
    </source>
</evidence>
<protein>
    <submittedName>
        <fullName evidence="1">Uncharacterized protein</fullName>
    </submittedName>
</protein>